<dbReference type="Pfam" id="PF15434">
    <property type="entry name" value="FAM104"/>
    <property type="match status" value="1"/>
</dbReference>
<dbReference type="AlphaFoldDB" id="A0AAV7PPU9"/>
<organism evidence="2 3">
    <name type="scientific">Pleurodeles waltl</name>
    <name type="common">Iberian ribbed newt</name>
    <dbReference type="NCBI Taxonomy" id="8319"/>
    <lineage>
        <taxon>Eukaryota</taxon>
        <taxon>Metazoa</taxon>
        <taxon>Chordata</taxon>
        <taxon>Craniata</taxon>
        <taxon>Vertebrata</taxon>
        <taxon>Euteleostomi</taxon>
        <taxon>Amphibia</taxon>
        <taxon>Batrachia</taxon>
        <taxon>Caudata</taxon>
        <taxon>Salamandroidea</taxon>
        <taxon>Salamandridae</taxon>
        <taxon>Pleurodelinae</taxon>
        <taxon>Pleurodeles</taxon>
    </lineage>
</organism>
<dbReference type="Proteomes" id="UP001066276">
    <property type="component" value="Chromosome 7"/>
</dbReference>
<feature type="region of interest" description="Disordered" evidence="1">
    <location>
        <begin position="1"/>
        <end position="110"/>
    </location>
</feature>
<comment type="caution">
    <text evidence="2">The sequence shown here is derived from an EMBL/GenBank/DDBJ whole genome shotgun (WGS) entry which is preliminary data.</text>
</comment>
<dbReference type="InterPro" id="IPR029222">
    <property type="entry name" value="VCF1/2-like"/>
</dbReference>
<keyword evidence="3" id="KW-1185">Reference proteome</keyword>
<gene>
    <name evidence="2" type="ORF">NDU88_007628</name>
</gene>
<evidence type="ECO:0000256" key="1">
    <source>
        <dbReference type="SAM" id="MobiDB-lite"/>
    </source>
</evidence>
<sequence>MTRPGRGRGSNRGGRQQPQAPGRGGGDSRKRRRNCNDEGSSLPQPKRNSRNQEFTDAWNNESPASDSSPSSINSPDKASGPETSFNQSQAGCSPSTPQAVSFHEPSALGQGPYFHINQILKEAHFCSLQHRGSPST</sequence>
<evidence type="ECO:0000313" key="3">
    <source>
        <dbReference type="Proteomes" id="UP001066276"/>
    </source>
</evidence>
<reference evidence="2" key="1">
    <citation type="journal article" date="2022" name="bioRxiv">
        <title>Sequencing and chromosome-scale assembly of the giantPleurodeles waltlgenome.</title>
        <authorList>
            <person name="Brown T."/>
            <person name="Elewa A."/>
            <person name="Iarovenko S."/>
            <person name="Subramanian E."/>
            <person name="Araus A.J."/>
            <person name="Petzold A."/>
            <person name="Susuki M."/>
            <person name="Suzuki K.-i.T."/>
            <person name="Hayashi T."/>
            <person name="Toyoda A."/>
            <person name="Oliveira C."/>
            <person name="Osipova E."/>
            <person name="Leigh N.D."/>
            <person name="Simon A."/>
            <person name="Yun M.H."/>
        </authorList>
    </citation>
    <scope>NUCLEOTIDE SEQUENCE</scope>
    <source>
        <strain evidence="2">20211129_DDA</strain>
        <tissue evidence="2">Liver</tissue>
    </source>
</reference>
<dbReference type="PANTHER" id="PTHR34763:SF1">
    <property type="entry name" value="PROTEIN FAM104A"/>
    <property type="match status" value="1"/>
</dbReference>
<feature type="compositionally biased region" description="Polar residues" evidence="1">
    <location>
        <begin position="81"/>
        <end position="99"/>
    </location>
</feature>
<evidence type="ECO:0008006" key="4">
    <source>
        <dbReference type="Google" id="ProtNLM"/>
    </source>
</evidence>
<evidence type="ECO:0000313" key="2">
    <source>
        <dbReference type="EMBL" id="KAJ1129257.1"/>
    </source>
</evidence>
<proteinExistence type="predicted"/>
<dbReference type="PANTHER" id="PTHR34763">
    <property type="entry name" value="PROTEIN FAM104A"/>
    <property type="match status" value="1"/>
</dbReference>
<dbReference type="EMBL" id="JANPWB010000011">
    <property type="protein sequence ID" value="KAJ1129257.1"/>
    <property type="molecule type" value="Genomic_DNA"/>
</dbReference>
<feature type="compositionally biased region" description="Polar residues" evidence="1">
    <location>
        <begin position="51"/>
        <end position="61"/>
    </location>
</feature>
<feature type="compositionally biased region" description="Low complexity" evidence="1">
    <location>
        <begin position="62"/>
        <end position="78"/>
    </location>
</feature>
<name>A0AAV7PPU9_PLEWA</name>
<protein>
    <recommendedName>
        <fullName evidence="4">Protein FAM104A</fullName>
    </recommendedName>
</protein>
<accession>A0AAV7PPU9</accession>